<dbReference type="Proteomes" id="UP001174909">
    <property type="component" value="Unassembled WGS sequence"/>
</dbReference>
<proteinExistence type="predicted"/>
<evidence type="ECO:0000256" key="6">
    <source>
        <dbReference type="ARBA" id="ARBA00023315"/>
    </source>
</evidence>
<name>A0AA35X9V5_GEOBA</name>
<evidence type="ECO:0000256" key="3">
    <source>
        <dbReference type="ARBA" id="ARBA00022692"/>
    </source>
</evidence>
<evidence type="ECO:0000256" key="5">
    <source>
        <dbReference type="ARBA" id="ARBA00023136"/>
    </source>
</evidence>
<feature type="transmembrane region" description="Helical" evidence="7">
    <location>
        <begin position="219"/>
        <end position="240"/>
    </location>
</feature>
<dbReference type="InterPro" id="IPR004299">
    <property type="entry name" value="MBOAT_fam"/>
</dbReference>
<dbReference type="PANTHER" id="PTHR13906:SF4">
    <property type="entry name" value="LYSOPHOSPHOLIPID ACYLTRANSFERASE 6"/>
    <property type="match status" value="1"/>
</dbReference>
<feature type="transmembrane region" description="Helical" evidence="7">
    <location>
        <begin position="363"/>
        <end position="378"/>
    </location>
</feature>
<dbReference type="PANTHER" id="PTHR13906">
    <property type="entry name" value="PORCUPINE"/>
    <property type="match status" value="1"/>
</dbReference>
<comment type="caution">
    <text evidence="8">The sequence shown here is derived from an EMBL/GenBank/DDBJ whole genome shotgun (WGS) entry which is preliminary data.</text>
</comment>
<comment type="subcellular location">
    <subcellularLocation>
        <location evidence="1">Membrane</location>
        <topology evidence="1">Multi-pass membrane protein</topology>
    </subcellularLocation>
</comment>
<dbReference type="InterPro" id="IPR049941">
    <property type="entry name" value="LPLAT_7/PORCN-like"/>
</dbReference>
<gene>
    <name evidence="8" type="ORF">GBAR_LOCUS24794</name>
</gene>
<evidence type="ECO:0000256" key="7">
    <source>
        <dbReference type="SAM" id="Phobius"/>
    </source>
</evidence>
<organism evidence="8 9">
    <name type="scientific">Geodia barretti</name>
    <name type="common">Barrett's horny sponge</name>
    <dbReference type="NCBI Taxonomy" id="519541"/>
    <lineage>
        <taxon>Eukaryota</taxon>
        <taxon>Metazoa</taxon>
        <taxon>Porifera</taxon>
        <taxon>Demospongiae</taxon>
        <taxon>Heteroscleromorpha</taxon>
        <taxon>Tetractinellida</taxon>
        <taxon>Astrophorina</taxon>
        <taxon>Geodiidae</taxon>
        <taxon>Geodia</taxon>
    </lineage>
</organism>
<evidence type="ECO:0000256" key="4">
    <source>
        <dbReference type="ARBA" id="ARBA00022989"/>
    </source>
</evidence>
<dbReference type="Pfam" id="PF03062">
    <property type="entry name" value="MBOAT"/>
    <property type="match status" value="1"/>
</dbReference>
<keyword evidence="9" id="KW-1185">Reference proteome</keyword>
<evidence type="ECO:0000256" key="2">
    <source>
        <dbReference type="ARBA" id="ARBA00022679"/>
    </source>
</evidence>
<keyword evidence="6 8" id="KW-0012">Acyltransferase</keyword>
<feature type="transmembrane region" description="Helical" evidence="7">
    <location>
        <begin position="20"/>
        <end position="40"/>
    </location>
</feature>
<dbReference type="GO" id="GO:0030258">
    <property type="term" value="P:lipid modification"/>
    <property type="evidence" value="ECO:0007669"/>
    <property type="project" value="TreeGrafter"/>
</dbReference>
<keyword evidence="4 7" id="KW-1133">Transmembrane helix</keyword>
<keyword evidence="5 7" id="KW-0472">Membrane</keyword>
<dbReference type="GO" id="GO:0016746">
    <property type="term" value="F:acyltransferase activity"/>
    <property type="evidence" value="ECO:0007669"/>
    <property type="project" value="UniProtKB-KW"/>
</dbReference>
<protein>
    <submittedName>
        <fullName evidence="8">Lysophospholipid acyltransferase 2</fullName>
    </submittedName>
</protein>
<evidence type="ECO:0000256" key="1">
    <source>
        <dbReference type="ARBA" id="ARBA00004141"/>
    </source>
</evidence>
<feature type="transmembrane region" description="Helical" evidence="7">
    <location>
        <begin position="52"/>
        <end position="84"/>
    </location>
</feature>
<evidence type="ECO:0000313" key="8">
    <source>
        <dbReference type="EMBL" id="CAI8044756.1"/>
    </source>
</evidence>
<keyword evidence="3 7" id="KW-0812">Transmembrane</keyword>
<dbReference type="AlphaFoldDB" id="A0AA35X9V5"/>
<accession>A0AA35X9V5</accession>
<dbReference type="EMBL" id="CASHTH010003421">
    <property type="protein sequence ID" value="CAI8044756.1"/>
    <property type="molecule type" value="Genomic_DNA"/>
</dbReference>
<feature type="transmembrane region" description="Helical" evidence="7">
    <location>
        <begin position="96"/>
        <end position="115"/>
    </location>
</feature>
<dbReference type="GO" id="GO:0016020">
    <property type="term" value="C:membrane"/>
    <property type="evidence" value="ECO:0007669"/>
    <property type="project" value="UniProtKB-SubCell"/>
</dbReference>
<sequence>MFGAFIQYLSGVFGMPEDQIKLVTLLVAGYPLALVLRYILHPSSTSLHVRHLFSSLSGLAIAALFYGWQVLALVGLVAVGYIILLVAPPQTVHRWSMGWAVLFLSAGNILSDYYVGSSNIRWTMMIMIQKLTYVGFSLYDGMGGNSKPLNKDQEKQKLTSVPSVLEYMSYCFNFHSVLVGPSVTMREHLDFMDGSNFRVASPTSSQQSSSTEYAKEPSALYPVLSKLLLSIFFVALYTLLADHKTPLPIDPSMNIFVKMAYFCLACFVIRSQLHFAFHVNDSISNVAGLGFEGYDEQNRPKWGLASDVDAVGVEFSMNARNTLNLWHITASRWIRRVVYERVSWSPTLASFLFSAWWHGFHPGYYLGFLSLGLSVMAAKKMRRWCNPFFTSRGPVLKWTYHIATWVLTQLFVGPMVV</sequence>
<keyword evidence="2" id="KW-0808">Transferase</keyword>
<reference evidence="8" key="1">
    <citation type="submission" date="2023-03" db="EMBL/GenBank/DDBJ databases">
        <authorList>
            <person name="Steffen K."/>
            <person name="Cardenas P."/>
        </authorList>
    </citation>
    <scope>NUCLEOTIDE SEQUENCE</scope>
</reference>
<evidence type="ECO:0000313" key="9">
    <source>
        <dbReference type="Proteomes" id="UP001174909"/>
    </source>
</evidence>